<gene>
    <name evidence="1" type="ORF">BDN71DRAFT_594448</name>
</gene>
<reference evidence="1" key="1">
    <citation type="submission" date="2020-11" db="EMBL/GenBank/DDBJ databases">
        <authorList>
            <consortium name="DOE Joint Genome Institute"/>
            <person name="Ahrendt S."/>
            <person name="Riley R."/>
            <person name="Andreopoulos W."/>
            <person name="Labutti K."/>
            <person name="Pangilinan J."/>
            <person name="Ruiz-Duenas F.J."/>
            <person name="Barrasa J.M."/>
            <person name="Sanchez-Garcia M."/>
            <person name="Camarero S."/>
            <person name="Miyauchi S."/>
            <person name="Serrano A."/>
            <person name="Linde D."/>
            <person name="Babiker R."/>
            <person name="Drula E."/>
            <person name="Ayuso-Fernandez I."/>
            <person name="Pacheco R."/>
            <person name="Padilla G."/>
            <person name="Ferreira P."/>
            <person name="Barriuso J."/>
            <person name="Kellner H."/>
            <person name="Castanera R."/>
            <person name="Alfaro M."/>
            <person name="Ramirez L."/>
            <person name="Pisabarro A.G."/>
            <person name="Kuo A."/>
            <person name="Tritt A."/>
            <person name="Lipzen A."/>
            <person name="He G."/>
            <person name="Yan M."/>
            <person name="Ng V."/>
            <person name="Cullen D."/>
            <person name="Martin F."/>
            <person name="Rosso M.-N."/>
            <person name="Henrissat B."/>
            <person name="Hibbett D."/>
            <person name="Martinez A.T."/>
            <person name="Grigoriev I.V."/>
        </authorList>
    </citation>
    <scope>NUCLEOTIDE SEQUENCE</scope>
    <source>
        <strain evidence="1">ATCC 90797</strain>
    </source>
</reference>
<name>A0A9P6A0A6_PLEER</name>
<evidence type="ECO:0000313" key="1">
    <source>
        <dbReference type="EMBL" id="KAF9497568.1"/>
    </source>
</evidence>
<organism evidence="1 2">
    <name type="scientific">Pleurotus eryngii</name>
    <name type="common">Boletus of the steppes</name>
    <dbReference type="NCBI Taxonomy" id="5323"/>
    <lineage>
        <taxon>Eukaryota</taxon>
        <taxon>Fungi</taxon>
        <taxon>Dikarya</taxon>
        <taxon>Basidiomycota</taxon>
        <taxon>Agaricomycotina</taxon>
        <taxon>Agaricomycetes</taxon>
        <taxon>Agaricomycetidae</taxon>
        <taxon>Agaricales</taxon>
        <taxon>Pleurotineae</taxon>
        <taxon>Pleurotaceae</taxon>
        <taxon>Pleurotus</taxon>
    </lineage>
</organism>
<sequence>MRKKVCLFPCNTSKRAYRRRAPRIHTYTLHRSFMHAFHEGIGRHLLQRWAPTWCPLRIRNIFESSDPRYTHSGLESDQRRLFMVGNAVKKTSSGSMPFIHSSRENPHIQMGLSNYEARGVSRQTN</sequence>
<proteinExistence type="predicted"/>
<protein>
    <submittedName>
        <fullName evidence="1">Uncharacterized protein</fullName>
    </submittedName>
</protein>
<dbReference type="EMBL" id="MU154543">
    <property type="protein sequence ID" value="KAF9497568.1"/>
    <property type="molecule type" value="Genomic_DNA"/>
</dbReference>
<comment type="caution">
    <text evidence="1">The sequence shown here is derived from an EMBL/GenBank/DDBJ whole genome shotgun (WGS) entry which is preliminary data.</text>
</comment>
<keyword evidence="2" id="KW-1185">Reference proteome</keyword>
<dbReference type="AlphaFoldDB" id="A0A9P6A0A6"/>
<evidence type="ECO:0000313" key="2">
    <source>
        <dbReference type="Proteomes" id="UP000807025"/>
    </source>
</evidence>
<accession>A0A9P6A0A6</accession>
<dbReference type="Proteomes" id="UP000807025">
    <property type="component" value="Unassembled WGS sequence"/>
</dbReference>